<dbReference type="EMBL" id="QNVT01000009">
    <property type="protein sequence ID" value="REC62291.1"/>
    <property type="molecule type" value="Genomic_DNA"/>
</dbReference>
<dbReference type="InterPro" id="IPR001789">
    <property type="entry name" value="Sig_transdc_resp-reg_receiver"/>
</dbReference>
<dbReference type="Pfam" id="PF00196">
    <property type="entry name" value="GerE"/>
    <property type="match status" value="1"/>
</dbReference>
<evidence type="ECO:0000313" key="6">
    <source>
        <dbReference type="EMBL" id="REC62291.1"/>
    </source>
</evidence>
<proteinExistence type="predicted"/>
<dbReference type="AlphaFoldDB" id="A0A3D9C9W5"/>
<gene>
    <name evidence="6" type="ORF">DRF65_11295</name>
</gene>
<dbReference type="SUPFAM" id="SSF46894">
    <property type="entry name" value="C-terminal effector domain of the bipartite response regulators"/>
    <property type="match status" value="1"/>
</dbReference>
<keyword evidence="7" id="KW-1185">Reference proteome</keyword>
<evidence type="ECO:0000256" key="2">
    <source>
        <dbReference type="ARBA" id="ARBA00023125"/>
    </source>
</evidence>
<feature type="domain" description="HTH luxR-type" evidence="4">
    <location>
        <begin position="145"/>
        <end position="210"/>
    </location>
</feature>
<keyword evidence="1 3" id="KW-0597">Phosphoprotein</keyword>
<organism evidence="6 7">
    <name type="scientific">Chryseobacterium pennae</name>
    <dbReference type="NCBI Taxonomy" id="2258962"/>
    <lineage>
        <taxon>Bacteria</taxon>
        <taxon>Pseudomonadati</taxon>
        <taxon>Bacteroidota</taxon>
        <taxon>Flavobacteriia</taxon>
        <taxon>Flavobacteriales</taxon>
        <taxon>Weeksellaceae</taxon>
        <taxon>Chryseobacterium group</taxon>
        <taxon>Chryseobacterium</taxon>
    </lineage>
</organism>
<comment type="caution">
    <text evidence="6">The sequence shown here is derived from an EMBL/GenBank/DDBJ whole genome shotgun (WGS) entry which is preliminary data.</text>
</comment>
<dbReference type="GO" id="GO:0006355">
    <property type="term" value="P:regulation of DNA-templated transcription"/>
    <property type="evidence" value="ECO:0007669"/>
    <property type="project" value="InterPro"/>
</dbReference>
<dbReference type="SUPFAM" id="SSF52172">
    <property type="entry name" value="CheY-like"/>
    <property type="match status" value="1"/>
</dbReference>
<dbReference type="Proteomes" id="UP000256686">
    <property type="component" value="Unassembled WGS sequence"/>
</dbReference>
<dbReference type="RefSeq" id="WP_115970863.1">
    <property type="nucleotide sequence ID" value="NZ_QNVT01000009.1"/>
</dbReference>
<evidence type="ECO:0000259" key="5">
    <source>
        <dbReference type="PROSITE" id="PS50110"/>
    </source>
</evidence>
<dbReference type="PRINTS" id="PR00038">
    <property type="entry name" value="HTHLUXR"/>
</dbReference>
<dbReference type="SMART" id="SM00448">
    <property type="entry name" value="REC"/>
    <property type="match status" value="1"/>
</dbReference>
<evidence type="ECO:0000259" key="4">
    <source>
        <dbReference type="PROSITE" id="PS50043"/>
    </source>
</evidence>
<protein>
    <recommendedName>
        <fullName evidence="8">DNA-binding response regulator</fullName>
    </recommendedName>
</protein>
<dbReference type="InterPro" id="IPR011006">
    <property type="entry name" value="CheY-like_superfamily"/>
</dbReference>
<dbReference type="Gene3D" id="3.40.50.2300">
    <property type="match status" value="1"/>
</dbReference>
<dbReference type="PANTHER" id="PTHR43214">
    <property type="entry name" value="TWO-COMPONENT RESPONSE REGULATOR"/>
    <property type="match status" value="1"/>
</dbReference>
<evidence type="ECO:0000256" key="1">
    <source>
        <dbReference type="ARBA" id="ARBA00022553"/>
    </source>
</evidence>
<feature type="domain" description="Response regulatory" evidence="5">
    <location>
        <begin position="3"/>
        <end position="119"/>
    </location>
</feature>
<dbReference type="SMART" id="SM00421">
    <property type="entry name" value="HTH_LUXR"/>
    <property type="match status" value="1"/>
</dbReference>
<name>A0A3D9C9W5_9FLAO</name>
<dbReference type="InterPro" id="IPR039420">
    <property type="entry name" value="WalR-like"/>
</dbReference>
<evidence type="ECO:0008006" key="8">
    <source>
        <dbReference type="Google" id="ProtNLM"/>
    </source>
</evidence>
<dbReference type="GO" id="GO:0003677">
    <property type="term" value="F:DNA binding"/>
    <property type="evidence" value="ECO:0007669"/>
    <property type="project" value="UniProtKB-KW"/>
</dbReference>
<sequence length="221" mass="25429">MLRIAIADDHTLFRKSLRLLIGTFDQMTVVIEAGNGIELLKKLESTSADILLLDLQMPEMDGFEICIQVKELYPEIKILILTQMDEMETIKRAMTMGVQGYFTKNTPPNELENAILKMRDNGFYFEKDLTSIIKEIQKNPSFKFDPGKEIIFTARELEIIELTAMGLKAKEIAEKLFISTKTINAHKQNIQQKYGFETMMSAILYSIHHQIIDLHALDKNR</sequence>
<dbReference type="PANTHER" id="PTHR43214:SF43">
    <property type="entry name" value="TWO-COMPONENT RESPONSE REGULATOR"/>
    <property type="match status" value="1"/>
</dbReference>
<keyword evidence="2" id="KW-0238">DNA-binding</keyword>
<accession>A0A3D9C9W5</accession>
<dbReference type="CDD" id="cd06170">
    <property type="entry name" value="LuxR_C_like"/>
    <property type="match status" value="1"/>
</dbReference>
<evidence type="ECO:0000313" key="7">
    <source>
        <dbReference type="Proteomes" id="UP000256686"/>
    </source>
</evidence>
<reference evidence="7" key="1">
    <citation type="submission" date="2018-06" db="EMBL/GenBank/DDBJ databases">
        <authorList>
            <person name="Lum Nde A."/>
            <person name="Hugo C."/>
        </authorList>
    </citation>
    <scope>NUCLEOTIDE SEQUENCE [LARGE SCALE GENOMIC DNA]</scope>
    <source>
        <strain evidence="7">1_F178</strain>
    </source>
</reference>
<dbReference type="InterPro" id="IPR000792">
    <property type="entry name" value="Tscrpt_reg_LuxR_C"/>
</dbReference>
<dbReference type="PROSITE" id="PS50110">
    <property type="entry name" value="RESPONSE_REGULATORY"/>
    <property type="match status" value="1"/>
</dbReference>
<dbReference type="Pfam" id="PF00072">
    <property type="entry name" value="Response_reg"/>
    <property type="match status" value="1"/>
</dbReference>
<dbReference type="InterPro" id="IPR058245">
    <property type="entry name" value="NreC/VraR/RcsB-like_REC"/>
</dbReference>
<dbReference type="PROSITE" id="PS00622">
    <property type="entry name" value="HTH_LUXR_1"/>
    <property type="match status" value="1"/>
</dbReference>
<dbReference type="InterPro" id="IPR016032">
    <property type="entry name" value="Sig_transdc_resp-reg_C-effctor"/>
</dbReference>
<feature type="modified residue" description="4-aspartylphosphate" evidence="3">
    <location>
        <position position="54"/>
    </location>
</feature>
<dbReference type="CDD" id="cd17535">
    <property type="entry name" value="REC_NarL-like"/>
    <property type="match status" value="1"/>
</dbReference>
<dbReference type="PROSITE" id="PS50043">
    <property type="entry name" value="HTH_LUXR_2"/>
    <property type="match status" value="1"/>
</dbReference>
<evidence type="ECO:0000256" key="3">
    <source>
        <dbReference type="PROSITE-ProRule" id="PRU00169"/>
    </source>
</evidence>
<dbReference type="GO" id="GO:0000160">
    <property type="term" value="P:phosphorelay signal transduction system"/>
    <property type="evidence" value="ECO:0007669"/>
    <property type="project" value="InterPro"/>
</dbReference>